<feature type="domain" description="CBS" evidence="5">
    <location>
        <begin position="381"/>
        <end position="439"/>
    </location>
</feature>
<evidence type="ECO:0000256" key="1">
    <source>
        <dbReference type="ARBA" id="ARBA00022737"/>
    </source>
</evidence>
<dbReference type="CDD" id="cd02205">
    <property type="entry name" value="CBS_pair_SF"/>
    <property type="match status" value="2"/>
</dbReference>
<keyword evidence="1" id="KW-0677">Repeat</keyword>
<dbReference type="PANTHER" id="PTHR13780">
    <property type="entry name" value="AMP-ACTIVATED PROTEIN KINASE, GAMMA REGULATORY SUBUNIT"/>
    <property type="match status" value="1"/>
</dbReference>
<accession>A0A6N2K4D5</accession>
<feature type="region of interest" description="Disordered" evidence="4">
    <location>
        <begin position="1"/>
        <end position="26"/>
    </location>
</feature>
<dbReference type="AlphaFoldDB" id="A0A6N2K4D5"/>
<keyword evidence="2 3" id="KW-0129">CBS domain</keyword>
<sequence>MASMQLMRRESDTVHEIMQDSPKSPEARLGMKVEDLWDVQEPQLSPTEKLNACFESILSLLSLLLLLLKTRLAEAVQILSEHKILSAPVVDVDAPEDASWIDRYIGVVEFAGIVVWILHQQLNVGPDPCLTATYAYVEHAALTLMRMSIHPGSGYIAWSLGLWTLTSISQSTTPESALEVAVNRATNAASFGILGPEDAQATSGNFFEALTSSEFYKNTKVRDIAGSFRWAPFLALQKSNSFLTMLLLLSNYKMKSVPVVDLGEAKIDNIITQSSVIHMLAECAGLQWFESWGTKNWSSLMTRDHVVKVYEEEPVLQAFKLMRKKRVGAIPIVDSSGIKVVGNISIRDVQFLLTAPEIYHDYRSITAVRSYLKKHQETSPFVSGMVVCTKNYSVKELIMKLDSEKIQRVYVVDNAGNLEGVITLRDIISRLVHEPYGYFGDFFDGVLPLPLNSRV</sequence>
<feature type="domain" description="CBS" evidence="5">
    <location>
        <begin position="301"/>
        <end position="362"/>
    </location>
</feature>
<dbReference type="Pfam" id="PF00571">
    <property type="entry name" value="CBS"/>
    <property type="match status" value="2"/>
</dbReference>
<name>A0A6N2K4D5_SALVM</name>
<evidence type="ECO:0000313" key="6">
    <source>
        <dbReference type="EMBL" id="VFU22752.1"/>
    </source>
</evidence>
<dbReference type="Gene3D" id="3.10.580.10">
    <property type="entry name" value="CBS-domain"/>
    <property type="match status" value="2"/>
</dbReference>
<dbReference type="SMART" id="SM00116">
    <property type="entry name" value="CBS"/>
    <property type="match status" value="4"/>
</dbReference>
<dbReference type="PROSITE" id="PS51371">
    <property type="entry name" value="CBS"/>
    <property type="match status" value="2"/>
</dbReference>
<gene>
    <name evidence="6" type="ORF">SVIM_LOCUS27412</name>
</gene>
<dbReference type="PANTHER" id="PTHR13780:SF36">
    <property type="entry name" value="CBS DOMAIN-CONTAINING PROTEIN"/>
    <property type="match status" value="1"/>
</dbReference>
<dbReference type="EMBL" id="CAADRP010000091">
    <property type="protein sequence ID" value="VFU22752.1"/>
    <property type="molecule type" value="Genomic_DNA"/>
</dbReference>
<organism evidence="6">
    <name type="scientific">Salix viminalis</name>
    <name type="common">Common osier</name>
    <name type="synonym">Basket willow</name>
    <dbReference type="NCBI Taxonomy" id="40686"/>
    <lineage>
        <taxon>Eukaryota</taxon>
        <taxon>Viridiplantae</taxon>
        <taxon>Streptophyta</taxon>
        <taxon>Embryophyta</taxon>
        <taxon>Tracheophyta</taxon>
        <taxon>Spermatophyta</taxon>
        <taxon>Magnoliopsida</taxon>
        <taxon>eudicotyledons</taxon>
        <taxon>Gunneridae</taxon>
        <taxon>Pentapetalae</taxon>
        <taxon>rosids</taxon>
        <taxon>fabids</taxon>
        <taxon>Malpighiales</taxon>
        <taxon>Salicaceae</taxon>
        <taxon>Saliceae</taxon>
        <taxon>Salix</taxon>
    </lineage>
</organism>
<evidence type="ECO:0000256" key="2">
    <source>
        <dbReference type="ARBA" id="ARBA00023122"/>
    </source>
</evidence>
<proteinExistence type="predicted"/>
<evidence type="ECO:0000259" key="5">
    <source>
        <dbReference type="PROSITE" id="PS51371"/>
    </source>
</evidence>
<dbReference type="SUPFAM" id="SSF54631">
    <property type="entry name" value="CBS-domain pair"/>
    <property type="match status" value="2"/>
</dbReference>
<dbReference type="InterPro" id="IPR046342">
    <property type="entry name" value="CBS_dom_sf"/>
</dbReference>
<feature type="compositionally biased region" description="Basic and acidic residues" evidence="4">
    <location>
        <begin position="7"/>
        <end position="26"/>
    </location>
</feature>
<dbReference type="InterPro" id="IPR050511">
    <property type="entry name" value="AMPK_gamma/SDS23_families"/>
</dbReference>
<protein>
    <recommendedName>
        <fullName evidence="5">CBS domain-containing protein</fullName>
    </recommendedName>
</protein>
<reference evidence="6" key="1">
    <citation type="submission" date="2019-03" db="EMBL/GenBank/DDBJ databases">
        <authorList>
            <person name="Mank J."/>
            <person name="Almeida P."/>
        </authorList>
    </citation>
    <scope>NUCLEOTIDE SEQUENCE</scope>
    <source>
        <strain evidence="6">78183</strain>
    </source>
</reference>
<evidence type="ECO:0000256" key="3">
    <source>
        <dbReference type="PROSITE-ProRule" id="PRU00703"/>
    </source>
</evidence>
<dbReference type="InterPro" id="IPR000644">
    <property type="entry name" value="CBS_dom"/>
</dbReference>
<evidence type="ECO:0000256" key="4">
    <source>
        <dbReference type="SAM" id="MobiDB-lite"/>
    </source>
</evidence>